<comment type="caution">
    <text evidence="2">The sequence shown here is derived from an EMBL/GenBank/DDBJ whole genome shotgun (WGS) entry which is preliminary data.</text>
</comment>
<keyword evidence="3" id="KW-1185">Reference proteome</keyword>
<dbReference type="Proteomes" id="UP000659223">
    <property type="component" value="Unassembled WGS sequence"/>
</dbReference>
<protein>
    <submittedName>
        <fullName evidence="2">Uncharacterized protein</fullName>
    </submittedName>
</protein>
<name>A0ABQ2Y8K4_9ACTN</name>
<evidence type="ECO:0000313" key="2">
    <source>
        <dbReference type="EMBL" id="GGX75369.1"/>
    </source>
</evidence>
<reference evidence="3" key="1">
    <citation type="journal article" date="2019" name="Int. J. Syst. Evol. Microbiol.">
        <title>The Global Catalogue of Microorganisms (GCM) 10K type strain sequencing project: providing services to taxonomists for standard genome sequencing and annotation.</title>
        <authorList>
            <consortium name="The Broad Institute Genomics Platform"/>
            <consortium name="The Broad Institute Genome Sequencing Center for Infectious Disease"/>
            <person name="Wu L."/>
            <person name="Ma J."/>
        </authorList>
    </citation>
    <scope>NUCLEOTIDE SEQUENCE [LARGE SCALE GENOMIC DNA]</scope>
    <source>
        <strain evidence="3">JCM 4586</strain>
    </source>
</reference>
<evidence type="ECO:0000256" key="1">
    <source>
        <dbReference type="SAM" id="MobiDB-lite"/>
    </source>
</evidence>
<gene>
    <name evidence="2" type="ORF">GCM10010324_20970</name>
</gene>
<dbReference type="EMBL" id="BMUT01000003">
    <property type="protein sequence ID" value="GGX75369.1"/>
    <property type="molecule type" value="Genomic_DNA"/>
</dbReference>
<organism evidence="2 3">
    <name type="scientific">Streptomyces hiroshimensis</name>
    <dbReference type="NCBI Taxonomy" id="66424"/>
    <lineage>
        <taxon>Bacteria</taxon>
        <taxon>Bacillati</taxon>
        <taxon>Actinomycetota</taxon>
        <taxon>Actinomycetes</taxon>
        <taxon>Kitasatosporales</taxon>
        <taxon>Streptomycetaceae</taxon>
        <taxon>Streptomyces</taxon>
    </lineage>
</organism>
<sequence length="145" mass="14978">MPPLDPVEMGRVRQATDALAYAGKVTEGAGAMVVPSRRGGAGDGRRPGRRAVRQRPPADRDAGRAAAGRVTGLAAGEALVTHLRDAALGLHADATVPPSVVLPTDLARAFIDFHGIAPAHCRSLAGPALRPVRTDPAHVVTRTAH</sequence>
<proteinExistence type="predicted"/>
<feature type="region of interest" description="Disordered" evidence="1">
    <location>
        <begin position="34"/>
        <end position="67"/>
    </location>
</feature>
<evidence type="ECO:0000313" key="3">
    <source>
        <dbReference type="Proteomes" id="UP000659223"/>
    </source>
</evidence>
<accession>A0ABQ2Y8K4</accession>